<feature type="compositionally biased region" description="Polar residues" evidence="1">
    <location>
        <begin position="17"/>
        <end position="29"/>
    </location>
</feature>
<evidence type="ECO:0000313" key="2">
    <source>
        <dbReference type="EMBL" id="PSN67510.1"/>
    </source>
</evidence>
<feature type="compositionally biased region" description="Polar residues" evidence="1">
    <location>
        <begin position="150"/>
        <end position="160"/>
    </location>
</feature>
<feature type="region of interest" description="Disordered" evidence="1">
    <location>
        <begin position="119"/>
        <end position="168"/>
    </location>
</feature>
<dbReference type="EMBL" id="KZ678135">
    <property type="protein sequence ID" value="PSN67510.1"/>
    <property type="molecule type" value="Genomic_DNA"/>
</dbReference>
<organism evidence="2 3">
    <name type="scientific">Corynespora cassiicola Philippines</name>
    <dbReference type="NCBI Taxonomy" id="1448308"/>
    <lineage>
        <taxon>Eukaryota</taxon>
        <taxon>Fungi</taxon>
        <taxon>Dikarya</taxon>
        <taxon>Ascomycota</taxon>
        <taxon>Pezizomycotina</taxon>
        <taxon>Dothideomycetes</taxon>
        <taxon>Pleosporomycetidae</taxon>
        <taxon>Pleosporales</taxon>
        <taxon>Corynesporascaceae</taxon>
        <taxon>Corynespora</taxon>
    </lineage>
</organism>
<reference evidence="2 3" key="1">
    <citation type="journal article" date="2018" name="Front. Microbiol.">
        <title>Genome-Wide Analysis of Corynespora cassiicola Leaf Fall Disease Putative Effectors.</title>
        <authorList>
            <person name="Lopez D."/>
            <person name="Ribeiro S."/>
            <person name="Label P."/>
            <person name="Fumanal B."/>
            <person name="Venisse J.S."/>
            <person name="Kohler A."/>
            <person name="de Oliveira R.R."/>
            <person name="Labutti K."/>
            <person name="Lipzen A."/>
            <person name="Lail K."/>
            <person name="Bauer D."/>
            <person name="Ohm R.A."/>
            <person name="Barry K.W."/>
            <person name="Spatafora J."/>
            <person name="Grigoriev I.V."/>
            <person name="Martin F.M."/>
            <person name="Pujade-Renaud V."/>
        </authorList>
    </citation>
    <scope>NUCLEOTIDE SEQUENCE [LARGE SCALE GENOMIC DNA]</scope>
    <source>
        <strain evidence="2 3">Philippines</strain>
    </source>
</reference>
<dbReference type="Proteomes" id="UP000240883">
    <property type="component" value="Unassembled WGS sequence"/>
</dbReference>
<protein>
    <submittedName>
        <fullName evidence="2">Uncharacterized protein</fullName>
    </submittedName>
</protein>
<feature type="compositionally biased region" description="Polar residues" evidence="1">
    <location>
        <begin position="200"/>
        <end position="213"/>
    </location>
</feature>
<dbReference type="AlphaFoldDB" id="A0A2T2NQ47"/>
<proteinExistence type="predicted"/>
<name>A0A2T2NQ47_CORCC</name>
<gene>
    <name evidence="2" type="ORF">BS50DRAFT_588466</name>
</gene>
<evidence type="ECO:0000313" key="3">
    <source>
        <dbReference type="Proteomes" id="UP000240883"/>
    </source>
</evidence>
<keyword evidence="3" id="KW-1185">Reference proteome</keyword>
<feature type="compositionally biased region" description="Basic and acidic residues" evidence="1">
    <location>
        <begin position="119"/>
        <end position="149"/>
    </location>
</feature>
<feature type="region of interest" description="Disordered" evidence="1">
    <location>
        <begin position="188"/>
        <end position="235"/>
    </location>
</feature>
<accession>A0A2T2NQ47</accession>
<feature type="region of interest" description="Disordered" evidence="1">
    <location>
        <begin position="1"/>
        <end position="92"/>
    </location>
</feature>
<sequence length="235" mass="25193">MPSPLPAKEKPGHRHTTPSPQAMSKSQEAIQMDIEHNEKPPSPSVLATHLPPQNTLSIPRTGLELHYSSRPAPNPAANQAAHSDPTAPYTFAPAVSTQPLEDDWTEIRDVSADWAMVDRDCGPESASGDEKTDGGKAEAVREERGEKQSVRTAIPSSTVAQEDGDAGWSYRGGVAWRPFGMPVLRIEGGVERHPRPSQAAGCSTQMPRPSTQPEKAVQAATTPPAAPRPAFCGDW</sequence>
<evidence type="ECO:0000256" key="1">
    <source>
        <dbReference type="SAM" id="MobiDB-lite"/>
    </source>
</evidence>